<dbReference type="AlphaFoldDB" id="E0NP03"/>
<dbReference type="CDD" id="cd00090">
    <property type="entry name" value="HTH_ARSR"/>
    <property type="match status" value="1"/>
</dbReference>
<evidence type="ECO:0000313" key="7">
    <source>
        <dbReference type="Proteomes" id="UP000003280"/>
    </source>
</evidence>
<accession>E0NP03</accession>
<sequence>MTPREEEILALIKKNPSISQNEMADLLNISRSSVATYISALSEKGYIEGRGYILGKRKKIMVVGGANADILSVPFKKLIMRDSNPGHITTSPGGVGRNIAENLARLGSTVSFIGVIGSDAEAQIIEKSLTNVNCDTKDMMRIHGKNSSKYLAIHDENHDMIYAVADMDIMDSLNVEFLKTKASIIKSFDMLVIDTNLREDAIEYLLSLGVETMVEAVSVNKAIKLRDHVSKISILKANKYEIEEISGIEVKDEKSLKEALKSLIDKGIKEIVLTMGEEGAIYYSEGNYVKQGALKADIVNVSGAGDAFCAGYAHAYLNDMDIKDRLKFASKCSKITLESEGAVSDKLNIESVR</sequence>
<dbReference type="eggNOG" id="COG0524">
    <property type="taxonomic scope" value="Bacteria"/>
</dbReference>
<keyword evidence="3 4" id="KW-0418">Kinase</keyword>
<gene>
    <name evidence="6" type="primary">rbsK</name>
    <name evidence="6" type="ORF">HMPREF9225_1892</name>
</gene>
<evidence type="ECO:0000256" key="3">
    <source>
        <dbReference type="ARBA" id="ARBA00022777"/>
    </source>
</evidence>
<dbReference type="RefSeq" id="WP_008902667.1">
    <property type="nucleotide sequence ID" value="NZ_GL397071.1"/>
</dbReference>
<dbReference type="InterPro" id="IPR002139">
    <property type="entry name" value="Ribo/fructo_kinase"/>
</dbReference>
<dbReference type="PROSITE" id="PS00584">
    <property type="entry name" value="PFKB_KINASES_2"/>
    <property type="match status" value="1"/>
</dbReference>
<dbReference type="HOGENOM" id="CLU_027634_11_2_9"/>
<dbReference type="SUPFAM" id="SSF46785">
    <property type="entry name" value="Winged helix' DNA-binding domain"/>
    <property type="match status" value="1"/>
</dbReference>
<dbReference type="GO" id="GO:0006796">
    <property type="term" value="P:phosphate-containing compound metabolic process"/>
    <property type="evidence" value="ECO:0007669"/>
    <property type="project" value="UniProtKB-ARBA"/>
</dbReference>
<evidence type="ECO:0000256" key="1">
    <source>
        <dbReference type="ARBA" id="ARBA00010688"/>
    </source>
</evidence>
<dbReference type="PROSITE" id="PS00583">
    <property type="entry name" value="PFKB_KINASES_1"/>
    <property type="match status" value="1"/>
</dbReference>
<dbReference type="InterPro" id="IPR029056">
    <property type="entry name" value="Ribokinase-like"/>
</dbReference>
<dbReference type="EMBL" id="AEEH01000053">
    <property type="protein sequence ID" value="EFM24471.1"/>
    <property type="molecule type" value="Genomic_DNA"/>
</dbReference>
<dbReference type="InterPro" id="IPR011991">
    <property type="entry name" value="ArsR-like_HTH"/>
</dbReference>
<keyword evidence="7" id="KW-1185">Reference proteome</keyword>
<dbReference type="Pfam" id="PF13412">
    <property type="entry name" value="HTH_24"/>
    <property type="match status" value="1"/>
</dbReference>
<dbReference type="Gene3D" id="1.10.10.10">
    <property type="entry name" value="Winged helix-like DNA-binding domain superfamily/Winged helix DNA-binding domain"/>
    <property type="match status" value="1"/>
</dbReference>
<evidence type="ECO:0000313" key="6">
    <source>
        <dbReference type="EMBL" id="EFM24471.1"/>
    </source>
</evidence>
<dbReference type="eggNOG" id="COG1522">
    <property type="taxonomic scope" value="Bacteria"/>
</dbReference>
<dbReference type="PRINTS" id="PR00990">
    <property type="entry name" value="RIBOKINASE"/>
</dbReference>
<feature type="domain" description="Carbohydrate kinase PfkB" evidence="5">
    <location>
        <begin position="58"/>
        <end position="344"/>
    </location>
</feature>
<evidence type="ECO:0000256" key="4">
    <source>
        <dbReference type="RuleBase" id="RU003704"/>
    </source>
</evidence>
<dbReference type="SUPFAM" id="SSF53613">
    <property type="entry name" value="Ribokinase-like"/>
    <property type="match status" value="1"/>
</dbReference>
<dbReference type="InterPro" id="IPR036390">
    <property type="entry name" value="WH_DNA-bd_sf"/>
</dbReference>
<dbReference type="InterPro" id="IPR036388">
    <property type="entry name" value="WH-like_DNA-bd_sf"/>
</dbReference>
<dbReference type="Proteomes" id="UP000003280">
    <property type="component" value="Unassembled WGS sequence"/>
</dbReference>
<dbReference type="GO" id="GO:0016301">
    <property type="term" value="F:kinase activity"/>
    <property type="evidence" value="ECO:0007669"/>
    <property type="project" value="UniProtKB-KW"/>
</dbReference>
<name>E0NP03_9FIRM</name>
<keyword evidence="2 4" id="KW-0808">Transferase</keyword>
<comment type="caution">
    <text evidence="6">The sequence shown here is derived from an EMBL/GenBank/DDBJ whole genome shotgun (WGS) entry which is preliminary data.</text>
</comment>
<reference evidence="6 7" key="1">
    <citation type="submission" date="2010-07" db="EMBL/GenBank/DDBJ databases">
        <authorList>
            <person name="Muzny D."/>
            <person name="Qin X."/>
            <person name="Deng J."/>
            <person name="Jiang H."/>
            <person name="Liu Y."/>
            <person name="Qu J."/>
            <person name="Song X.-Z."/>
            <person name="Zhang L."/>
            <person name="Thornton R."/>
            <person name="Coyle M."/>
            <person name="Francisco L."/>
            <person name="Jackson L."/>
            <person name="Javaid M."/>
            <person name="Korchina V."/>
            <person name="Kovar C."/>
            <person name="Mata R."/>
            <person name="Mathew T."/>
            <person name="Ngo R."/>
            <person name="Nguyen L."/>
            <person name="Nguyen N."/>
            <person name="Okwuonu G."/>
            <person name="Ongeri F."/>
            <person name="Pham C."/>
            <person name="Simmons D."/>
            <person name="Wilczek-Boney K."/>
            <person name="Hale W."/>
            <person name="Jakkamsetti A."/>
            <person name="Pham P."/>
            <person name="Ruth R."/>
            <person name="San Lucas F."/>
            <person name="Warren J."/>
            <person name="Zhang J."/>
            <person name="Zhao Z."/>
            <person name="Zhou C."/>
            <person name="Zhu D."/>
            <person name="Lee S."/>
            <person name="Bess C."/>
            <person name="Blankenburg K."/>
            <person name="Forbes L."/>
            <person name="Fu Q."/>
            <person name="Gubbala S."/>
            <person name="Hirani K."/>
            <person name="Jayaseelan J.C."/>
            <person name="Lara F."/>
            <person name="Munidasa M."/>
            <person name="Palculict T."/>
            <person name="Patil S."/>
            <person name="Pu L.-L."/>
            <person name="Saada N."/>
            <person name="Tang L."/>
            <person name="Weissenberger G."/>
            <person name="Zhu Y."/>
            <person name="Hemphill L."/>
            <person name="Shang Y."/>
            <person name="Youmans B."/>
            <person name="Ayvaz T."/>
            <person name="Ross M."/>
            <person name="Santibanez J."/>
            <person name="Aqrawi P."/>
            <person name="Gross S."/>
            <person name="Joshi V."/>
            <person name="Fowler G."/>
            <person name="Nazareth L."/>
            <person name="Reid J."/>
            <person name="Worley K."/>
            <person name="Petrosino J."/>
            <person name="Highlander S."/>
            <person name="Gibbs R."/>
        </authorList>
    </citation>
    <scope>NUCLEOTIDE SEQUENCE [LARGE SCALE GENOMIC DNA]</scope>
    <source>
        <strain evidence="6 7">ATCC BAA-1640</strain>
    </source>
</reference>
<dbReference type="PANTHER" id="PTHR10584:SF166">
    <property type="entry name" value="RIBOKINASE"/>
    <property type="match status" value="1"/>
</dbReference>
<dbReference type="InterPro" id="IPR002173">
    <property type="entry name" value="Carboh/pur_kinase_PfkB_CS"/>
</dbReference>
<organism evidence="6 7">
    <name type="scientific">Peptoniphilus duerdenii ATCC BAA-1640</name>
    <dbReference type="NCBI Taxonomy" id="862517"/>
    <lineage>
        <taxon>Bacteria</taxon>
        <taxon>Bacillati</taxon>
        <taxon>Bacillota</taxon>
        <taxon>Tissierellia</taxon>
        <taxon>Tissierellales</taxon>
        <taxon>Peptoniphilaceae</taxon>
        <taxon>Peptoniphilus</taxon>
    </lineage>
</organism>
<dbReference type="InterPro" id="IPR011611">
    <property type="entry name" value="PfkB_dom"/>
</dbReference>
<dbReference type="PANTHER" id="PTHR10584">
    <property type="entry name" value="SUGAR KINASE"/>
    <property type="match status" value="1"/>
</dbReference>
<dbReference type="Gene3D" id="3.40.1190.20">
    <property type="match status" value="1"/>
</dbReference>
<evidence type="ECO:0000259" key="5">
    <source>
        <dbReference type="Pfam" id="PF00294"/>
    </source>
</evidence>
<dbReference type="STRING" id="862517.HMPREF9225_1892"/>
<dbReference type="CDD" id="cd01941">
    <property type="entry name" value="YeiC_kinase_like"/>
    <property type="match status" value="1"/>
</dbReference>
<protein>
    <submittedName>
        <fullName evidence="6">HTH domain protein</fullName>
    </submittedName>
</protein>
<comment type="similarity">
    <text evidence="1 4">Belongs to the carbohydrate kinase PfkB family.</text>
</comment>
<proteinExistence type="inferred from homology"/>
<dbReference type="Pfam" id="PF00294">
    <property type="entry name" value="PfkB"/>
    <property type="match status" value="1"/>
</dbReference>
<evidence type="ECO:0000256" key="2">
    <source>
        <dbReference type="ARBA" id="ARBA00022679"/>
    </source>
</evidence>
<dbReference type="OrthoDB" id="9806249at2"/>